<proteinExistence type="predicted"/>
<name>A0A6C0JMN4_9ZZZZ</name>
<organism evidence="1">
    <name type="scientific">viral metagenome</name>
    <dbReference type="NCBI Taxonomy" id="1070528"/>
    <lineage>
        <taxon>unclassified sequences</taxon>
        <taxon>metagenomes</taxon>
        <taxon>organismal metagenomes</taxon>
    </lineage>
</organism>
<dbReference type="EMBL" id="MN740407">
    <property type="protein sequence ID" value="QHU05128.1"/>
    <property type="molecule type" value="Genomic_DNA"/>
</dbReference>
<reference evidence="1" key="1">
    <citation type="journal article" date="2020" name="Nature">
        <title>Giant virus diversity and host interactions through global metagenomics.</title>
        <authorList>
            <person name="Schulz F."/>
            <person name="Roux S."/>
            <person name="Paez-Espino D."/>
            <person name="Jungbluth S."/>
            <person name="Walsh D.A."/>
            <person name="Denef V.J."/>
            <person name="McMahon K.D."/>
            <person name="Konstantinidis K.T."/>
            <person name="Eloe-Fadrosh E.A."/>
            <person name="Kyrpides N.C."/>
            <person name="Woyke T."/>
        </authorList>
    </citation>
    <scope>NUCLEOTIDE SEQUENCE</scope>
    <source>
        <strain evidence="1">GVMAG-M-3300027708-5</strain>
    </source>
</reference>
<dbReference type="AlphaFoldDB" id="A0A6C0JMN4"/>
<accession>A0A6C0JMN4</accession>
<sequence length="123" mass="15051">MFKEKNVKMNKEMKVPYIPKELLHIILEYDGRIKYRNGKYVNIISKNDERYNIVKPLISKKMEIQKTITISDDLSFYFQFRFDTINEMGLCYDLGFNERYVLEICYFNTRKPGWAEERRYTYI</sequence>
<protein>
    <submittedName>
        <fullName evidence="1">Uncharacterized protein</fullName>
    </submittedName>
</protein>
<evidence type="ECO:0000313" key="1">
    <source>
        <dbReference type="EMBL" id="QHU05128.1"/>
    </source>
</evidence>